<name>A0A5B7H7U7_PORTR</name>
<dbReference type="Proteomes" id="UP000324222">
    <property type="component" value="Unassembled WGS sequence"/>
</dbReference>
<dbReference type="AlphaFoldDB" id="A0A5B7H7U7"/>
<sequence length="107" mass="11604">MVEMIVVGIVVALVVVVLVVVVVIVVRIVVMVVLVLVLVMVVVAKPIHQLPPLSATGRVTRPACPVTTKLLLLLPPPPISLKHNTSPRYQHTGILRNEARNTECLIQ</sequence>
<comment type="caution">
    <text evidence="2">The sequence shown here is derived from an EMBL/GenBank/DDBJ whole genome shotgun (WGS) entry which is preliminary data.</text>
</comment>
<feature type="transmembrane region" description="Helical" evidence="1">
    <location>
        <begin position="6"/>
        <end position="39"/>
    </location>
</feature>
<proteinExistence type="predicted"/>
<evidence type="ECO:0000313" key="2">
    <source>
        <dbReference type="EMBL" id="MPC68230.1"/>
    </source>
</evidence>
<dbReference type="EMBL" id="VSRR010027514">
    <property type="protein sequence ID" value="MPC68230.1"/>
    <property type="molecule type" value="Genomic_DNA"/>
</dbReference>
<evidence type="ECO:0000313" key="3">
    <source>
        <dbReference type="Proteomes" id="UP000324222"/>
    </source>
</evidence>
<reference evidence="2 3" key="1">
    <citation type="submission" date="2019-05" db="EMBL/GenBank/DDBJ databases">
        <title>Another draft genome of Portunus trituberculatus and its Hox gene families provides insights of decapod evolution.</title>
        <authorList>
            <person name="Jeong J.-H."/>
            <person name="Song I."/>
            <person name="Kim S."/>
            <person name="Choi T."/>
            <person name="Kim D."/>
            <person name="Ryu S."/>
            <person name="Kim W."/>
        </authorList>
    </citation>
    <scope>NUCLEOTIDE SEQUENCE [LARGE SCALE GENOMIC DNA]</scope>
    <source>
        <tissue evidence="2">Muscle</tissue>
    </source>
</reference>
<gene>
    <name evidence="2" type="ORF">E2C01_062428</name>
</gene>
<keyword evidence="1" id="KW-0812">Transmembrane</keyword>
<keyword evidence="1" id="KW-1133">Transmembrane helix</keyword>
<keyword evidence="1" id="KW-0472">Membrane</keyword>
<keyword evidence="3" id="KW-1185">Reference proteome</keyword>
<organism evidence="2 3">
    <name type="scientific">Portunus trituberculatus</name>
    <name type="common">Swimming crab</name>
    <name type="synonym">Neptunus trituberculatus</name>
    <dbReference type="NCBI Taxonomy" id="210409"/>
    <lineage>
        <taxon>Eukaryota</taxon>
        <taxon>Metazoa</taxon>
        <taxon>Ecdysozoa</taxon>
        <taxon>Arthropoda</taxon>
        <taxon>Crustacea</taxon>
        <taxon>Multicrustacea</taxon>
        <taxon>Malacostraca</taxon>
        <taxon>Eumalacostraca</taxon>
        <taxon>Eucarida</taxon>
        <taxon>Decapoda</taxon>
        <taxon>Pleocyemata</taxon>
        <taxon>Brachyura</taxon>
        <taxon>Eubrachyura</taxon>
        <taxon>Portunoidea</taxon>
        <taxon>Portunidae</taxon>
        <taxon>Portuninae</taxon>
        <taxon>Portunus</taxon>
    </lineage>
</organism>
<evidence type="ECO:0000256" key="1">
    <source>
        <dbReference type="SAM" id="Phobius"/>
    </source>
</evidence>
<accession>A0A5B7H7U7</accession>
<protein>
    <submittedName>
        <fullName evidence="2">Uncharacterized protein</fullName>
    </submittedName>
</protein>